<evidence type="ECO:0000313" key="2">
    <source>
        <dbReference type="Proteomes" id="UP000664795"/>
    </source>
</evidence>
<organism evidence="1 2">
    <name type="scientific">Fibrella aquatilis</name>
    <dbReference type="NCBI Taxonomy" id="2817059"/>
    <lineage>
        <taxon>Bacteria</taxon>
        <taxon>Pseudomonadati</taxon>
        <taxon>Bacteroidota</taxon>
        <taxon>Cytophagia</taxon>
        <taxon>Cytophagales</taxon>
        <taxon>Spirosomataceae</taxon>
        <taxon>Fibrella</taxon>
    </lineage>
</organism>
<dbReference type="EMBL" id="JAFMYU010000015">
    <property type="protein sequence ID" value="MBO0932829.1"/>
    <property type="molecule type" value="Genomic_DNA"/>
</dbReference>
<dbReference type="AlphaFoldDB" id="A0A939JZ69"/>
<name>A0A939JZ69_9BACT</name>
<reference evidence="1 2" key="1">
    <citation type="submission" date="2021-03" db="EMBL/GenBank/DDBJ databases">
        <title>Fibrella sp. HMF5036 genome sequencing and assembly.</title>
        <authorList>
            <person name="Kang H."/>
            <person name="Kim H."/>
            <person name="Bae S."/>
            <person name="Joh K."/>
        </authorList>
    </citation>
    <scope>NUCLEOTIDE SEQUENCE [LARGE SCALE GENOMIC DNA]</scope>
    <source>
        <strain evidence="1 2">HMF5036</strain>
    </source>
</reference>
<evidence type="ECO:0000313" key="1">
    <source>
        <dbReference type="EMBL" id="MBO0932829.1"/>
    </source>
</evidence>
<gene>
    <name evidence="1" type="ORF">J2I48_17595</name>
</gene>
<keyword evidence="2" id="KW-1185">Reference proteome</keyword>
<comment type="caution">
    <text evidence="1">The sequence shown here is derived from an EMBL/GenBank/DDBJ whole genome shotgun (WGS) entry which is preliminary data.</text>
</comment>
<protein>
    <submittedName>
        <fullName evidence="1">Uncharacterized protein</fullName>
    </submittedName>
</protein>
<dbReference type="Proteomes" id="UP000664795">
    <property type="component" value="Unassembled WGS sequence"/>
</dbReference>
<sequence length="232" mass="25736">MRPTLLLWLLASLTVYGQKADSVRVSYGTETVPTDSPNRQEPLRRARVLYRRFVRAQIEEKTLITVAGLPYFIGSSPSSSTWGFTSQVGVEQKLTPAWSVLAAAITRYRGESDFADRATIRALLGARWYYSMKRRMAAGKSANNFSSQYLAFEAGLPVWNGTTFRGDPSSRSVKSYPDPFTTPDRPAVFVGIGLQRRLGRFGYFDLSGGFARKLNTNSTTSLSVNFSIGFGL</sequence>
<accession>A0A939JZ69</accession>
<proteinExistence type="predicted"/>
<dbReference type="RefSeq" id="WP_207336795.1">
    <property type="nucleotide sequence ID" value="NZ_JAFMYU010000015.1"/>
</dbReference>